<organism evidence="1 2">
    <name type="scientific">Enterobacter asburiae</name>
    <dbReference type="NCBI Taxonomy" id="61645"/>
    <lineage>
        <taxon>Bacteria</taxon>
        <taxon>Pseudomonadati</taxon>
        <taxon>Pseudomonadota</taxon>
        <taxon>Gammaproteobacteria</taxon>
        <taxon>Enterobacterales</taxon>
        <taxon>Enterobacteriaceae</taxon>
        <taxon>Enterobacter</taxon>
        <taxon>Enterobacter cloacae complex</taxon>
    </lineage>
</organism>
<dbReference type="AlphaFoldDB" id="A0A376FDJ2"/>
<evidence type="ECO:0000313" key="1">
    <source>
        <dbReference type="EMBL" id="STD23606.1"/>
    </source>
</evidence>
<reference evidence="1 2" key="1">
    <citation type="submission" date="2018-06" db="EMBL/GenBank/DDBJ databases">
        <authorList>
            <consortium name="Pathogen Informatics"/>
            <person name="Doyle S."/>
        </authorList>
    </citation>
    <scope>NUCLEOTIDE SEQUENCE [LARGE SCALE GENOMIC DNA]</scope>
    <source>
        <strain evidence="1 2">NCTC12123</strain>
    </source>
</reference>
<accession>A0A376FDJ2</accession>
<dbReference type="EMBL" id="UFYI01000007">
    <property type="protein sequence ID" value="STD23606.1"/>
    <property type="molecule type" value="Genomic_DNA"/>
</dbReference>
<sequence>MGADKLDAVGNLPLQRFPGARFDILMAEQRLALRPALNAFEQRAGLVPVRLTRGLCRIKMDMRLNERRDRKPAARVQYFITFGVSIVHRGDVTKSPVLNGKLPQPFPTR</sequence>
<evidence type="ECO:0000313" key="2">
    <source>
        <dbReference type="Proteomes" id="UP000255163"/>
    </source>
</evidence>
<protein>
    <submittedName>
        <fullName evidence="1">Uncharacterized protein</fullName>
    </submittedName>
</protein>
<dbReference type="Proteomes" id="UP000255163">
    <property type="component" value="Unassembled WGS sequence"/>
</dbReference>
<gene>
    <name evidence="1" type="ORF">NCTC12123_03921</name>
</gene>
<name>A0A376FDJ2_ENTAS</name>
<proteinExistence type="predicted"/>